<dbReference type="GO" id="GO:0035082">
    <property type="term" value="P:axoneme assembly"/>
    <property type="evidence" value="ECO:0007669"/>
    <property type="project" value="InterPro"/>
</dbReference>
<comment type="subcellular location">
    <subcellularLocation>
        <location evidence="1">Cytoplasm</location>
        <location evidence="1">Cytoskeleton</location>
        <location evidence="1">Cilium axoneme</location>
    </subcellularLocation>
</comment>
<dbReference type="GeneTree" id="ENSGT00940000168208"/>
<dbReference type="Ensembl" id="ENSHHUT00000036256.1">
    <property type="protein sequence ID" value="ENSHHUP00000034859.1"/>
    <property type="gene ID" value="ENSHHUG00000021949.1"/>
</dbReference>
<keyword evidence="2" id="KW-0963">Cytoplasm</keyword>
<protein>
    <submittedName>
        <fullName evidence="5">Uncharacterized protein</fullName>
    </submittedName>
</protein>
<reference evidence="5" key="3">
    <citation type="submission" date="2025-09" db="UniProtKB">
        <authorList>
            <consortium name="Ensembl"/>
        </authorList>
    </citation>
    <scope>IDENTIFICATION</scope>
</reference>
<dbReference type="Pfam" id="PF14892">
    <property type="entry name" value="PIRC1_2"/>
    <property type="match status" value="1"/>
</dbReference>
<accession>A0A4W5MAI5</accession>
<reference evidence="6" key="1">
    <citation type="submission" date="2018-06" db="EMBL/GenBank/DDBJ databases">
        <title>Genome assembly of Danube salmon.</title>
        <authorList>
            <person name="Macqueen D.J."/>
            <person name="Gundappa M.K."/>
        </authorList>
    </citation>
    <scope>NUCLEOTIDE SEQUENCE [LARGE SCALE GENOMIC DNA]</scope>
</reference>
<evidence type="ECO:0000256" key="3">
    <source>
        <dbReference type="ARBA" id="ARBA00023212"/>
    </source>
</evidence>
<keyword evidence="3" id="KW-0206">Cytoskeleton</keyword>
<dbReference type="GO" id="GO:0005879">
    <property type="term" value="C:axonemal microtubule"/>
    <property type="evidence" value="ECO:0007669"/>
    <property type="project" value="InterPro"/>
</dbReference>
<dbReference type="PANTHER" id="PTHR20899">
    <property type="entry name" value="PIERCE HOMOLOG"/>
    <property type="match status" value="1"/>
</dbReference>
<evidence type="ECO:0000256" key="4">
    <source>
        <dbReference type="ARBA" id="ARBA00023273"/>
    </source>
</evidence>
<name>A0A4W5MAI5_9TELE</name>
<keyword evidence="6" id="KW-1185">Reference proteome</keyword>
<sequence length="129" mass="14394">MTEVFPHQPTIKVDCCQGLPMSAPQKQEQSRALCANPGNPVFSCLMTPVVKDNSPVPWAKPQSPSFYKTTSSDYGVSPPTFESSPCTYHPLSQRFTEDLEKCGMLRDNSFNTSLDRSRVYDCPNLQNTI</sequence>
<proteinExistence type="predicted"/>
<dbReference type="InterPro" id="IPR026507">
    <property type="entry name" value="PIRC1/2"/>
</dbReference>
<evidence type="ECO:0000256" key="1">
    <source>
        <dbReference type="ARBA" id="ARBA00004430"/>
    </source>
</evidence>
<dbReference type="STRING" id="62062.ENSHHUP00000034859"/>
<keyword evidence="4" id="KW-0966">Cell projection</keyword>
<evidence type="ECO:0000313" key="5">
    <source>
        <dbReference type="Ensembl" id="ENSHHUP00000034859.1"/>
    </source>
</evidence>
<evidence type="ECO:0000313" key="6">
    <source>
        <dbReference type="Proteomes" id="UP000314982"/>
    </source>
</evidence>
<dbReference type="PANTHER" id="PTHR20899:SF4">
    <property type="entry name" value="PIERCER OF MICROTUBULE WALL 2 PROTEIN"/>
    <property type="match status" value="1"/>
</dbReference>
<reference evidence="5" key="2">
    <citation type="submission" date="2025-08" db="UniProtKB">
        <authorList>
            <consortium name="Ensembl"/>
        </authorList>
    </citation>
    <scope>IDENTIFICATION</scope>
</reference>
<organism evidence="5 6">
    <name type="scientific">Hucho hucho</name>
    <name type="common">huchen</name>
    <dbReference type="NCBI Taxonomy" id="62062"/>
    <lineage>
        <taxon>Eukaryota</taxon>
        <taxon>Metazoa</taxon>
        <taxon>Chordata</taxon>
        <taxon>Craniata</taxon>
        <taxon>Vertebrata</taxon>
        <taxon>Euteleostomi</taxon>
        <taxon>Actinopterygii</taxon>
        <taxon>Neopterygii</taxon>
        <taxon>Teleostei</taxon>
        <taxon>Protacanthopterygii</taxon>
        <taxon>Salmoniformes</taxon>
        <taxon>Salmonidae</taxon>
        <taxon>Salmoninae</taxon>
        <taxon>Hucho</taxon>
    </lineage>
</organism>
<dbReference type="AlphaFoldDB" id="A0A4W5MAI5"/>
<evidence type="ECO:0000256" key="2">
    <source>
        <dbReference type="ARBA" id="ARBA00022490"/>
    </source>
</evidence>
<dbReference type="Proteomes" id="UP000314982">
    <property type="component" value="Unassembled WGS sequence"/>
</dbReference>